<feature type="transmembrane region" description="Helical" evidence="7">
    <location>
        <begin position="237"/>
        <end position="257"/>
    </location>
</feature>
<keyword evidence="2 7" id="KW-0812">Transmembrane</keyword>
<feature type="transmembrane region" description="Helical" evidence="7">
    <location>
        <begin position="54"/>
        <end position="75"/>
    </location>
</feature>
<comment type="caution">
    <text evidence="10">The sequence shown here is derived from an EMBL/GenBank/DDBJ whole genome shotgun (WGS) entry which is preliminary data.</text>
</comment>
<evidence type="ECO:0000313" key="10">
    <source>
        <dbReference type="EMBL" id="ODG93496.1"/>
    </source>
</evidence>
<feature type="domain" description="ABC transporter" evidence="8">
    <location>
        <begin position="332"/>
        <end position="565"/>
    </location>
</feature>
<dbReference type="PROSITE" id="PS50893">
    <property type="entry name" value="ABC_TRANSPORTER_2"/>
    <property type="match status" value="1"/>
</dbReference>
<feature type="transmembrane region" description="Helical" evidence="7">
    <location>
        <begin position="132"/>
        <end position="150"/>
    </location>
</feature>
<dbReference type="PANTHER" id="PTHR43394:SF1">
    <property type="entry name" value="ATP-BINDING CASSETTE SUB-FAMILY B MEMBER 10, MITOCHONDRIAL"/>
    <property type="match status" value="1"/>
</dbReference>
<dbReference type="InterPro" id="IPR011527">
    <property type="entry name" value="ABC1_TM_dom"/>
</dbReference>
<evidence type="ECO:0000259" key="9">
    <source>
        <dbReference type="PROSITE" id="PS50929"/>
    </source>
</evidence>
<dbReference type="RefSeq" id="WP_069032557.1">
    <property type="nucleotide sequence ID" value="NZ_MDKC01000002.1"/>
</dbReference>
<gene>
    <name evidence="10" type="ORF">BED47_04230</name>
</gene>
<keyword evidence="11" id="KW-1185">Reference proteome</keyword>
<feature type="transmembrane region" description="Helical" evidence="7">
    <location>
        <begin position="12"/>
        <end position="34"/>
    </location>
</feature>
<proteinExistence type="predicted"/>
<dbReference type="Gene3D" id="1.20.1560.10">
    <property type="entry name" value="ABC transporter type 1, transmembrane domain"/>
    <property type="match status" value="1"/>
</dbReference>
<dbReference type="SUPFAM" id="SSF52540">
    <property type="entry name" value="P-loop containing nucleoside triphosphate hydrolases"/>
    <property type="match status" value="1"/>
</dbReference>
<evidence type="ECO:0000256" key="2">
    <source>
        <dbReference type="ARBA" id="ARBA00022692"/>
    </source>
</evidence>
<feature type="domain" description="ABC transmembrane type-1" evidence="9">
    <location>
        <begin position="15"/>
        <end position="297"/>
    </location>
</feature>
<dbReference type="SMART" id="SM00382">
    <property type="entry name" value="AAA"/>
    <property type="match status" value="1"/>
</dbReference>
<evidence type="ECO:0000313" key="11">
    <source>
        <dbReference type="Proteomes" id="UP000094580"/>
    </source>
</evidence>
<dbReference type="InterPro" id="IPR003439">
    <property type="entry name" value="ABC_transporter-like_ATP-bd"/>
</dbReference>
<dbReference type="PANTHER" id="PTHR43394">
    <property type="entry name" value="ATP-DEPENDENT PERMEASE MDL1, MITOCHONDRIAL"/>
    <property type="match status" value="1"/>
</dbReference>
<accession>A0ABX2ZUM9</accession>
<keyword evidence="4 10" id="KW-0067">ATP-binding</keyword>
<name>A0ABX2ZUM9_9BACI</name>
<dbReference type="InterPro" id="IPR036640">
    <property type="entry name" value="ABC1_TM_sf"/>
</dbReference>
<dbReference type="EMBL" id="MDKC01000002">
    <property type="protein sequence ID" value="ODG93496.1"/>
    <property type="molecule type" value="Genomic_DNA"/>
</dbReference>
<dbReference type="Gene3D" id="3.40.50.300">
    <property type="entry name" value="P-loop containing nucleotide triphosphate hydrolases"/>
    <property type="match status" value="1"/>
</dbReference>
<dbReference type="Proteomes" id="UP000094580">
    <property type="component" value="Unassembled WGS sequence"/>
</dbReference>
<sequence length="579" mass="65461">MNSFKFLKPYKITIFASIVFLLLELVVELFQPYILSNIINNGIVHKDMAYVTKWGIVMIVLSIVAFIGGVLNTFYATHIAQSYSYTLRKTLFEKVQTFSFTTFSYLPTSSIITRLTNDVSQLQSAVFMSLRIILRAPLIVTGSVVMALILNWKLSFILFLILPFLFIFLNWMVKKGRRLFKNVQDNVDIVNSVLRENLVGMKLIKAFVRNDYENNRFQHINQNLKQKTSVALRTMEITMPVMLLFMNAAVLIVLWFGNSKVHSHETNIGDIVAIVNYISRITSSFTVFSFIISAFSRMRASSERIDEILTIEEDFVEKNEGNQLTDRLEGKIQIHQVSFSYPNSEKEVLKNISFVAYPQTTIAILGSTGSGKTSLFQLIPRLYDVNSGTILIDDQDIRKINSKQLRGQIGYVPQEALLFTGTIKENLLMGRESASDEEVYLAAKHAQIHDSILTFPNGYESLIGQKGVNLSGGQKQRLSIARAILRKPSILLLDDSTSALDLKTEASLIEALKNYDCTTLIITQKISTAKNADKILIIDEGELVEEGTHESLLKSSKLYKAIYYSQYGREEIHNVKGAN</sequence>
<keyword evidence="6 7" id="KW-0472">Membrane</keyword>
<dbReference type="Pfam" id="PF00005">
    <property type="entry name" value="ABC_tran"/>
    <property type="match status" value="1"/>
</dbReference>
<dbReference type="Pfam" id="PF00664">
    <property type="entry name" value="ABC_membrane"/>
    <property type="match status" value="1"/>
</dbReference>
<evidence type="ECO:0000256" key="7">
    <source>
        <dbReference type="SAM" id="Phobius"/>
    </source>
</evidence>
<dbReference type="InterPro" id="IPR039421">
    <property type="entry name" value="Type_1_exporter"/>
</dbReference>
<feature type="transmembrane region" description="Helical" evidence="7">
    <location>
        <begin position="156"/>
        <end position="173"/>
    </location>
</feature>
<comment type="subcellular location">
    <subcellularLocation>
        <location evidence="1">Cell membrane</location>
        <topology evidence="1">Multi-pass membrane protein</topology>
    </subcellularLocation>
</comment>
<evidence type="ECO:0000256" key="6">
    <source>
        <dbReference type="ARBA" id="ARBA00023136"/>
    </source>
</evidence>
<evidence type="ECO:0000256" key="1">
    <source>
        <dbReference type="ARBA" id="ARBA00004651"/>
    </source>
</evidence>
<evidence type="ECO:0000256" key="5">
    <source>
        <dbReference type="ARBA" id="ARBA00022989"/>
    </source>
</evidence>
<dbReference type="InterPro" id="IPR017871">
    <property type="entry name" value="ABC_transporter-like_CS"/>
</dbReference>
<dbReference type="PROSITE" id="PS00211">
    <property type="entry name" value="ABC_TRANSPORTER_1"/>
    <property type="match status" value="1"/>
</dbReference>
<dbReference type="InterPro" id="IPR003593">
    <property type="entry name" value="AAA+_ATPase"/>
</dbReference>
<keyword evidence="5 7" id="KW-1133">Transmembrane helix</keyword>
<reference evidence="10 11" key="1">
    <citation type="submission" date="2016-07" db="EMBL/GenBank/DDBJ databases">
        <authorList>
            <person name="Townsley L."/>
            <person name="Shank E.A."/>
        </authorList>
    </citation>
    <scope>NUCLEOTIDE SEQUENCE [LARGE SCALE GENOMIC DNA]</scope>
    <source>
        <strain evidence="10 11">CH01</strain>
    </source>
</reference>
<evidence type="ECO:0000256" key="3">
    <source>
        <dbReference type="ARBA" id="ARBA00022741"/>
    </source>
</evidence>
<evidence type="ECO:0000256" key="4">
    <source>
        <dbReference type="ARBA" id="ARBA00022840"/>
    </source>
</evidence>
<protein>
    <submittedName>
        <fullName evidence="10">ABC transporter ATP-binding protein</fullName>
    </submittedName>
</protein>
<dbReference type="InterPro" id="IPR027417">
    <property type="entry name" value="P-loop_NTPase"/>
</dbReference>
<keyword evidence="3" id="KW-0547">Nucleotide-binding</keyword>
<dbReference type="GO" id="GO:0005524">
    <property type="term" value="F:ATP binding"/>
    <property type="evidence" value="ECO:0007669"/>
    <property type="project" value="UniProtKB-KW"/>
</dbReference>
<feature type="transmembrane region" description="Helical" evidence="7">
    <location>
        <begin position="277"/>
        <end position="295"/>
    </location>
</feature>
<dbReference type="CDD" id="cd18548">
    <property type="entry name" value="ABC_6TM_Tm287_like"/>
    <property type="match status" value="1"/>
</dbReference>
<dbReference type="SUPFAM" id="SSF90123">
    <property type="entry name" value="ABC transporter transmembrane region"/>
    <property type="match status" value="1"/>
</dbReference>
<dbReference type="PROSITE" id="PS50929">
    <property type="entry name" value="ABC_TM1F"/>
    <property type="match status" value="1"/>
</dbReference>
<organism evidence="10 11">
    <name type="scientific">Gottfriedia luciferensis</name>
    <dbReference type="NCBI Taxonomy" id="178774"/>
    <lineage>
        <taxon>Bacteria</taxon>
        <taxon>Bacillati</taxon>
        <taxon>Bacillota</taxon>
        <taxon>Bacilli</taxon>
        <taxon>Bacillales</taxon>
        <taxon>Bacillaceae</taxon>
        <taxon>Gottfriedia</taxon>
    </lineage>
</organism>
<evidence type="ECO:0000259" key="8">
    <source>
        <dbReference type="PROSITE" id="PS50893"/>
    </source>
</evidence>